<keyword evidence="8" id="KW-0902">Two-component regulatory system</keyword>
<keyword evidence="9" id="KW-0472">Membrane</keyword>
<keyword evidence="3" id="KW-0597">Phosphoprotein</keyword>
<dbReference type="PANTHER" id="PTHR24421">
    <property type="entry name" value="NITRATE/NITRITE SENSOR PROTEIN NARX-RELATED"/>
    <property type="match status" value="1"/>
</dbReference>
<evidence type="ECO:0000256" key="4">
    <source>
        <dbReference type="ARBA" id="ARBA00022679"/>
    </source>
</evidence>
<keyword evidence="9" id="KW-0812">Transmembrane</keyword>
<dbReference type="Gene3D" id="3.30.565.10">
    <property type="entry name" value="Histidine kinase-like ATPase, C-terminal domain"/>
    <property type="match status" value="1"/>
</dbReference>
<dbReference type="InterPro" id="IPR003594">
    <property type="entry name" value="HATPase_dom"/>
</dbReference>
<dbReference type="EC" id="2.7.13.3" evidence="2"/>
<dbReference type="Proteomes" id="UP000460221">
    <property type="component" value="Unassembled WGS sequence"/>
</dbReference>
<dbReference type="RefSeq" id="WP_196073158.1">
    <property type="nucleotide sequence ID" value="NZ_WLYK01000001.1"/>
</dbReference>
<feature type="domain" description="Putative sensor" evidence="12">
    <location>
        <begin position="27"/>
        <end position="155"/>
    </location>
</feature>
<name>A0A7K1FIA8_9ACTN</name>
<evidence type="ECO:0000313" key="13">
    <source>
        <dbReference type="EMBL" id="MTD13820.1"/>
    </source>
</evidence>
<gene>
    <name evidence="13" type="ORF">GIS00_07680</name>
</gene>
<feature type="domain" description="Signal transduction histidine kinase subgroup 3 dimerisation and phosphoacceptor" evidence="11">
    <location>
        <begin position="186"/>
        <end position="252"/>
    </location>
</feature>
<organism evidence="13 14">
    <name type="scientific">Nakamurella alba</name>
    <dbReference type="NCBI Taxonomy" id="2665158"/>
    <lineage>
        <taxon>Bacteria</taxon>
        <taxon>Bacillati</taxon>
        <taxon>Actinomycetota</taxon>
        <taxon>Actinomycetes</taxon>
        <taxon>Nakamurellales</taxon>
        <taxon>Nakamurellaceae</taxon>
        <taxon>Nakamurella</taxon>
    </lineage>
</organism>
<evidence type="ECO:0000256" key="3">
    <source>
        <dbReference type="ARBA" id="ARBA00022553"/>
    </source>
</evidence>
<dbReference type="Pfam" id="PF13796">
    <property type="entry name" value="Sensor"/>
    <property type="match status" value="1"/>
</dbReference>
<reference evidence="13 14" key="1">
    <citation type="submission" date="2019-11" db="EMBL/GenBank/DDBJ databases">
        <authorList>
            <person name="Jiang L.-Q."/>
        </authorList>
    </citation>
    <scope>NUCLEOTIDE SEQUENCE [LARGE SCALE GENOMIC DNA]</scope>
    <source>
        <strain evidence="13 14">YIM 132087</strain>
    </source>
</reference>
<dbReference type="GO" id="GO:0046983">
    <property type="term" value="F:protein dimerization activity"/>
    <property type="evidence" value="ECO:0007669"/>
    <property type="project" value="InterPro"/>
</dbReference>
<dbReference type="CDD" id="cd16917">
    <property type="entry name" value="HATPase_UhpB-NarQ-NarX-like"/>
    <property type="match status" value="1"/>
</dbReference>
<protein>
    <recommendedName>
        <fullName evidence="2">histidine kinase</fullName>
        <ecNumber evidence="2">2.7.13.3</ecNumber>
    </recommendedName>
</protein>
<dbReference type="Gene3D" id="1.20.5.1930">
    <property type="match status" value="1"/>
</dbReference>
<feature type="transmembrane region" description="Helical" evidence="9">
    <location>
        <begin position="20"/>
        <end position="41"/>
    </location>
</feature>
<evidence type="ECO:0000256" key="9">
    <source>
        <dbReference type="SAM" id="Phobius"/>
    </source>
</evidence>
<dbReference type="SUPFAM" id="SSF55874">
    <property type="entry name" value="ATPase domain of HSP90 chaperone/DNA topoisomerase II/histidine kinase"/>
    <property type="match status" value="1"/>
</dbReference>
<evidence type="ECO:0000259" key="12">
    <source>
        <dbReference type="Pfam" id="PF13796"/>
    </source>
</evidence>
<dbReference type="InterPro" id="IPR050482">
    <property type="entry name" value="Sensor_HK_TwoCompSys"/>
</dbReference>
<accession>A0A7K1FIA8</accession>
<evidence type="ECO:0000256" key="2">
    <source>
        <dbReference type="ARBA" id="ARBA00012438"/>
    </source>
</evidence>
<evidence type="ECO:0000256" key="1">
    <source>
        <dbReference type="ARBA" id="ARBA00000085"/>
    </source>
</evidence>
<dbReference type="GO" id="GO:0000155">
    <property type="term" value="F:phosphorelay sensor kinase activity"/>
    <property type="evidence" value="ECO:0007669"/>
    <property type="project" value="InterPro"/>
</dbReference>
<dbReference type="InterPro" id="IPR036890">
    <property type="entry name" value="HATPase_C_sf"/>
</dbReference>
<keyword evidence="5" id="KW-0547">Nucleotide-binding</keyword>
<feature type="transmembrane region" description="Helical" evidence="9">
    <location>
        <begin position="111"/>
        <end position="134"/>
    </location>
</feature>
<keyword evidence="14" id="KW-1185">Reference proteome</keyword>
<dbReference type="AlphaFoldDB" id="A0A7K1FIA8"/>
<dbReference type="Pfam" id="PF02518">
    <property type="entry name" value="HATPase_c"/>
    <property type="match status" value="1"/>
</dbReference>
<feature type="transmembrane region" description="Helical" evidence="9">
    <location>
        <begin position="47"/>
        <end position="66"/>
    </location>
</feature>
<comment type="catalytic activity">
    <reaction evidence="1">
        <text>ATP + protein L-histidine = ADP + protein N-phospho-L-histidine.</text>
        <dbReference type="EC" id="2.7.13.3"/>
    </reaction>
</comment>
<keyword evidence="7" id="KW-0067">ATP-binding</keyword>
<dbReference type="GO" id="GO:0016020">
    <property type="term" value="C:membrane"/>
    <property type="evidence" value="ECO:0007669"/>
    <property type="project" value="InterPro"/>
</dbReference>
<evidence type="ECO:0000259" key="11">
    <source>
        <dbReference type="Pfam" id="PF07730"/>
    </source>
</evidence>
<dbReference type="PANTHER" id="PTHR24421:SF10">
    <property type="entry name" value="NITRATE_NITRITE SENSOR PROTEIN NARQ"/>
    <property type="match status" value="1"/>
</dbReference>
<dbReference type="InterPro" id="IPR011712">
    <property type="entry name" value="Sig_transdc_His_kin_sub3_dim/P"/>
</dbReference>
<dbReference type="EMBL" id="WLYK01000001">
    <property type="protein sequence ID" value="MTD13820.1"/>
    <property type="molecule type" value="Genomic_DNA"/>
</dbReference>
<dbReference type="GO" id="GO:0005524">
    <property type="term" value="F:ATP binding"/>
    <property type="evidence" value="ECO:0007669"/>
    <property type="project" value="UniProtKB-KW"/>
</dbReference>
<feature type="domain" description="Histidine kinase/HSP90-like ATPase" evidence="10">
    <location>
        <begin position="289"/>
        <end position="374"/>
    </location>
</feature>
<evidence type="ECO:0000256" key="5">
    <source>
        <dbReference type="ARBA" id="ARBA00022741"/>
    </source>
</evidence>
<evidence type="ECO:0000256" key="7">
    <source>
        <dbReference type="ARBA" id="ARBA00022840"/>
    </source>
</evidence>
<keyword evidence="6 13" id="KW-0418">Kinase</keyword>
<evidence type="ECO:0000313" key="14">
    <source>
        <dbReference type="Proteomes" id="UP000460221"/>
    </source>
</evidence>
<proteinExistence type="predicted"/>
<keyword evidence="9" id="KW-1133">Transmembrane helix</keyword>
<sequence length="381" mass="40852">MSSSPPDRRDRPRTRHRTYIGAAAAFFGLGIASIVLLPLVIVSAALIAVWVGIPMLALSLQLLRLTSMGYRRVAGRVLRHQVEPPYRRSEARGFIDRFRNRITDPTTYRDLLWLPLAVVVGFPLGITALVFYLVFPVGVFVSPVLLRVFSALAGTVLRRADSEQMAQRIGELSRSRADAVDIQAAELRRIERDLHDGAQARLVALSMNLGLAEQLMDKDPDASRELIAESRQSASVALSDLRGLVRGILPPVLADRGLVGAIQALALGHPGPVEVDLDIQGHPPAPVESAMYFAVAEALSNSAKHAMAQHTWIWGRYTDGRLHLSVGDDGIGGAVLSPQGGLTGLGRRLAAFDGSVAVASPPGGGTIVNLEVPCALSSVRT</sequence>
<evidence type="ECO:0000256" key="8">
    <source>
        <dbReference type="ARBA" id="ARBA00023012"/>
    </source>
</evidence>
<evidence type="ECO:0000256" key="6">
    <source>
        <dbReference type="ARBA" id="ARBA00022777"/>
    </source>
</evidence>
<dbReference type="Pfam" id="PF07730">
    <property type="entry name" value="HisKA_3"/>
    <property type="match status" value="1"/>
</dbReference>
<evidence type="ECO:0000259" key="10">
    <source>
        <dbReference type="Pfam" id="PF02518"/>
    </source>
</evidence>
<comment type="caution">
    <text evidence="13">The sequence shown here is derived from an EMBL/GenBank/DDBJ whole genome shotgun (WGS) entry which is preliminary data.</text>
</comment>
<keyword evidence="4" id="KW-0808">Transferase</keyword>
<dbReference type="InterPro" id="IPR025828">
    <property type="entry name" value="Put_sensor_dom"/>
</dbReference>